<dbReference type="AlphaFoldDB" id="A0A0C4DVU6"/>
<reference evidence="1" key="1">
    <citation type="submission" date="2010-05" db="EMBL/GenBank/DDBJ databases">
        <title>The Genome Sequence of Magnaporthe poae strain ATCC 64411.</title>
        <authorList>
            <consortium name="The Broad Institute Genome Sequencing Platform"/>
            <consortium name="Broad Institute Genome Sequencing Center for Infectious Disease"/>
            <person name="Ma L.-J."/>
            <person name="Dead R."/>
            <person name="Young S."/>
            <person name="Zeng Q."/>
            <person name="Koehrsen M."/>
            <person name="Alvarado L."/>
            <person name="Berlin A."/>
            <person name="Chapman S.B."/>
            <person name="Chen Z."/>
            <person name="Freedman E."/>
            <person name="Gellesch M."/>
            <person name="Goldberg J."/>
            <person name="Griggs A."/>
            <person name="Gujja S."/>
            <person name="Heilman E.R."/>
            <person name="Heiman D."/>
            <person name="Hepburn T."/>
            <person name="Howarth C."/>
            <person name="Jen D."/>
            <person name="Larson L."/>
            <person name="Mehta T."/>
            <person name="Neiman D."/>
            <person name="Pearson M."/>
            <person name="Roberts A."/>
            <person name="Saif S."/>
            <person name="Shea T."/>
            <person name="Shenoy N."/>
            <person name="Sisk P."/>
            <person name="Stolte C."/>
            <person name="Sykes S."/>
            <person name="Walk T."/>
            <person name="White J."/>
            <person name="Yandava C."/>
            <person name="Haas B."/>
            <person name="Nusbaum C."/>
            <person name="Birren B."/>
        </authorList>
    </citation>
    <scope>NUCLEOTIDE SEQUENCE</scope>
    <source>
        <strain evidence="1">ATCC 64411</strain>
    </source>
</reference>
<dbReference type="EMBL" id="ADBL01000970">
    <property type="status" value="NOT_ANNOTATED_CDS"/>
    <property type="molecule type" value="Genomic_DNA"/>
</dbReference>
<gene>
    <name evidence="1" type="ORF">MAPG_04109</name>
</gene>
<evidence type="ECO:0000313" key="1">
    <source>
        <dbReference type="EMBL" id="KLU85077.1"/>
    </source>
</evidence>
<name>A0A0C4DVU6_MAGP6</name>
<reference evidence="2" key="5">
    <citation type="submission" date="2015-06" db="UniProtKB">
        <authorList>
            <consortium name="EnsemblFungi"/>
        </authorList>
    </citation>
    <scope>IDENTIFICATION</scope>
    <source>
        <strain evidence="2">ATCC 64411</strain>
    </source>
</reference>
<evidence type="ECO:0000313" key="2">
    <source>
        <dbReference type="EnsemblFungi" id="MAPG_04109T0"/>
    </source>
</evidence>
<dbReference type="EnsemblFungi" id="MAPG_04109T0">
    <property type="protein sequence ID" value="MAPG_04109T0"/>
    <property type="gene ID" value="MAPG_04109"/>
</dbReference>
<reference evidence="1" key="3">
    <citation type="submission" date="2011-03" db="EMBL/GenBank/DDBJ databases">
        <title>Annotation of Magnaporthe poae ATCC 64411.</title>
        <authorList>
            <person name="Ma L.-J."/>
            <person name="Dead R."/>
            <person name="Young S.K."/>
            <person name="Zeng Q."/>
            <person name="Gargeya S."/>
            <person name="Fitzgerald M."/>
            <person name="Haas B."/>
            <person name="Abouelleil A."/>
            <person name="Alvarado L."/>
            <person name="Arachchi H.M."/>
            <person name="Berlin A."/>
            <person name="Brown A."/>
            <person name="Chapman S.B."/>
            <person name="Chen Z."/>
            <person name="Dunbar C."/>
            <person name="Freedman E."/>
            <person name="Gearin G."/>
            <person name="Gellesch M."/>
            <person name="Goldberg J."/>
            <person name="Griggs A."/>
            <person name="Gujja S."/>
            <person name="Heiman D."/>
            <person name="Howarth C."/>
            <person name="Larson L."/>
            <person name="Lui A."/>
            <person name="MacDonald P.J.P."/>
            <person name="Mehta T."/>
            <person name="Montmayeur A."/>
            <person name="Murphy C."/>
            <person name="Neiman D."/>
            <person name="Pearson M."/>
            <person name="Priest M."/>
            <person name="Roberts A."/>
            <person name="Saif S."/>
            <person name="Shea T."/>
            <person name="Shenoy N."/>
            <person name="Sisk P."/>
            <person name="Stolte C."/>
            <person name="Sykes S."/>
            <person name="Yandava C."/>
            <person name="Wortman J."/>
            <person name="Nusbaum C."/>
            <person name="Birren B."/>
        </authorList>
    </citation>
    <scope>NUCLEOTIDE SEQUENCE</scope>
    <source>
        <strain evidence="1">ATCC 64411</strain>
    </source>
</reference>
<protein>
    <submittedName>
        <fullName evidence="1 2">Uncharacterized protein</fullName>
    </submittedName>
</protein>
<sequence>MLGEMERYFYAYLRACAELMPRQRPEDFVCLSPNGKLQDEIIPLLSDNQWVHYSATLSTLGLDFLNAFKQQPRERRNQFVFDTFRRTCKDVEPVGIGKPLFALGMRASLYNDTGGDCIPVSAVSAAPFVDATDRPNFAWDGLRGMIGGALPANRHFATRDHGWALWDADILQSSGAIWRRVFMPPNMAEVCSLGATINPRKISIGILSARDFEYRKNEFVVKQGELLSRERERGIKFHLDTWGMLTPAFPFAASTIGDAEIEARHGDYWRSYGLAHLLARIL</sequence>
<reference evidence="2" key="4">
    <citation type="journal article" date="2015" name="G3 (Bethesda)">
        <title>Genome sequences of three phytopathogenic species of the Magnaporthaceae family of fungi.</title>
        <authorList>
            <person name="Okagaki L.H."/>
            <person name="Nunes C.C."/>
            <person name="Sailsbery J."/>
            <person name="Clay B."/>
            <person name="Brown D."/>
            <person name="John T."/>
            <person name="Oh Y."/>
            <person name="Young N."/>
            <person name="Fitzgerald M."/>
            <person name="Haas B.J."/>
            <person name="Zeng Q."/>
            <person name="Young S."/>
            <person name="Adiconis X."/>
            <person name="Fan L."/>
            <person name="Levin J.Z."/>
            <person name="Mitchell T.K."/>
            <person name="Okubara P.A."/>
            <person name="Farman M.L."/>
            <person name="Kohn L.M."/>
            <person name="Birren B."/>
            <person name="Ma L.-J."/>
            <person name="Dean R.A."/>
        </authorList>
    </citation>
    <scope>NUCLEOTIDE SEQUENCE</scope>
    <source>
        <strain evidence="2">ATCC 64411 / 73-15</strain>
    </source>
</reference>
<proteinExistence type="predicted"/>
<organism evidence="2 3">
    <name type="scientific">Magnaporthiopsis poae (strain ATCC 64411 / 73-15)</name>
    <name type="common">Kentucky bluegrass fungus</name>
    <name type="synonym">Magnaporthe poae</name>
    <dbReference type="NCBI Taxonomy" id="644358"/>
    <lineage>
        <taxon>Eukaryota</taxon>
        <taxon>Fungi</taxon>
        <taxon>Dikarya</taxon>
        <taxon>Ascomycota</taxon>
        <taxon>Pezizomycotina</taxon>
        <taxon>Sordariomycetes</taxon>
        <taxon>Sordariomycetidae</taxon>
        <taxon>Magnaporthales</taxon>
        <taxon>Magnaporthaceae</taxon>
        <taxon>Magnaporthiopsis</taxon>
    </lineage>
</organism>
<evidence type="ECO:0000313" key="3">
    <source>
        <dbReference type="Proteomes" id="UP000011715"/>
    </source>
</evidence>
<accession>A0A0C4DVU6</accession>
<keyword evidence="3" id="KW-1185">Reference proteome</keyword>
<dbReference type="Proteomes" id="UP000011715">
    <property type="component" value="Unassembled WGS sequence"/>
</dbReference>
<reference evidence="3" key="2">
    <citation type="submission" date="2010-05" db="EMBL/GenBank/DDBJ databases">
        <title>The genome sequence of Magnaporthe poae strain ATCC 64411.</title>
        <authorList>
            <person name="Ma L.-J."/>
            <person name="Dead R."/>
            <person name="Young S."/>
            <person name="Zeng Q."/>
            <person name="Koehrsen M."/>
            <person name="Alvarado L."/>
            <person name="Berlin A."/>
            <person name="Chapman S.B."/>
            <person name="Chen Z."/>
            <person name="Freedman E."/>
            <person name="Gellesch M."/>
            <person name="Goldberg J."/>
            <person name="Griggs A."/>
            <person name="Gujja S."/>
            <person name="Heilman E.R."/>
            <person name="Heiman D."/>
            <person name="Hepburn T."/>
            <person name="Howarth C."/>
            <person name="Jen D."/>
            <person name="Larson L."/>
            <person name="Mehta T."/>
            <person name="Neiman D."/>
            <person name="Pearson M."/>
            <person name="Roberts A."/>
            <person name="Saif S."/>
            <person name="Shea T."/>
            <person name="Shenoy N."/>
            <person name="Sisk P."/>
            <person name="Stolte C."/>
            <person name="Sykes S."/>
            <person name="Walk T."/>
            <person name="White J."/>
            <person name="Yandava C."/>
            <person name="Haas B."/>
            <person name="Nusbaum C."/>
            <person name="Birren B."/>
        </authorList>
    </citation>
    <scope>NUCLEOTIDE SEQUENCE [LARGE SCALE GENOMIC DNA]</scope>
    <source>
        <strain evidence="3">ATCC 64411 / 73-15</strain>
    </source>
</reference>
<dbReference type="VEuPathDB" id="FungiDB:MAPG_04109"/>
<dbReference type="EMBL" id="GL876968">
    <property type="protein sequence ID" value="KLU85077.1"/>
    <property type="molecule type" value="Genomic_DNA"/>
</dbReference>